<keyword evidence="4" id="KW-1185">Reference proteome</keyword>
<proteinExistence type="inferred from homology"/>
<protein>
    <submittedName>
        <fullName evidence="3">YciI family protein</fullName>
    </submittedName>
</protein>
<dbReference type="Pfam" id="PF03795">
    <property type="entry name" value="YCII"/>
    <property type="match status" value="1"/>
</dbReference>
<dbReference type="InterPro" id="IPR005545">
    <property type="entry name" value="YCII"/>
</dbReference>
<comment type="similarity">
    <text evidence="1">Belongs to the YciI family.</text>
</comment>
<dbReference type="Gene3D" id="3.30.70.1060">
    <property type="entry name" value="Dimeric alpha+beta barrel"/>
    <property type="match status" value="1"/>
</dbReference>
<reference evidence="4" key="1">
    <citation type="journal article" date="2019" name="Int. J. Syst. Evol. Microbiol.">
        <title>The Global Catalogue of Microorganisms (GCM) 10K type strain sequencing project: providing services to taxonomists for standard genome sequencing and annotation.</title>
        <authorList>
            <consortium name="The Broad Institute Genomics Platform"/>
            <consortium name="The Broad Institute Genome Sequencing Center for Infectious Disease"/>
            <person name="Wu L."/>
            <person name="Ma J."/>
        </authorList>
    </citation>
    <scope>NUCLEOTIDE SEQUENCE [LARGE SCALE GENOMIC DNA]</scope>
    <source>
        <strain evidence="4">JCM 17938</strain>
    </source>
</reference>
<evidence type="ECO:0000256" key="1">
    <source>
        <dbReference type="ARBA" id="ARBA00007689"/>
    </source>
</evidence>
<organism evidence="3 4">
    <name type="scientific">Actinoallomurus liliacearum</name>
    <dbReference type="NCBI Taxonomy" id="1080073"/>
    <lineage>
        <taxon>Bacteria</taxon>
        <taxon>Bacillati</taxon>
        <taxon>Actinomycetota</taxon>
        <taxon>Actinomycetes</taxon>
        <taxon>Streptosporangiales</taxon>
        <taxon>Thermomonosporaceae</taxon>
        <taxon>Actinoallomurus</taxon>
    </lineage>
</organism>
<gene>
    <name evidence="3" type="ORF">GCM10023195_11240</name>
</gene>
<evidence type="ECO:0000313" key="3">
    <source>
        <dbReference type="EMBL" id="GAA4603404.1"/>
    </source>
</evidence>
<dbReference type="Proteomes" id="UP001500212">
    <property type="component" value="Unassembled WGS sequence"/>
</dbReference>
<accession>A0ABP8TBE4</accession>
<comment type="caution">
    <text evidence="3">The sequence shown here is derived from an EMBL/GenBank/DDBJ whole genome shotgun (WGS) entry which is preliminary data.</text>
</comment>
<name>A0ABP8TBE4_9ACTN</name>
<dbReference type="SUPFAM" id="SSF54909">
    <property type="entry name" value="Dimeric alpha+beta barrel"/>
    <property type="match status" value="1"/>
</dbReference>
<evidence type="ECO:0000259" key="2">
    <source>
        <dbReference type="Pfam" id="PF03795"/>
    </source>
</evidence>
<dbReference type="EMBL" id="BAABHJ010000002">
    <property type="protein sequence ID" value="GAA4603404.1"/>
    <property type="molecule type" value="Genomic_DNA"/>
</dbReference>
<dbReference type="InterPro" id="IPR011008">
    <property type="entry name" value="Dimeric_a/b-barrel"/>
</dbReference>
<sequence length="122" mass="12762">MRAVQVTKGGPVMAKFVTIGYGDQEGYDRTDAAVRDQAHAHDTRLRAAGAEMGIAESPVQVRNHDAAGMSVESGSFMSSALPVAGFAIIEAATLEEAIQLVSGTPCAVAHGVVEVWPLRETP</sequence>
<feature type="domain" description="YCII-related" evidence="2">
    <location>
        <begin position="16"/>
        <end position="120"/>
    </location>
</feature>
<evidence type="ECO:0000313" key="4">
    <source>
        <dbReference type="Proteomes" id="UP001500212"/>
    </source>
</evidence>